<evidence type="ECO:0000313" key="3">
    <source>
        <dbReference type="EMBL" id="KAJ2848933.1"/>
    </source>
</evidence>
<dbReference type="GO" id="GO:0004791">
    <property type="term" value="F:thioredoxin-disulfide reductase (NADPH) activity"/>
    <property type="evidence" value="ECO:0007669"/>
    <property type="project" value="TreeGrafter"/>
</dbReference>
<dbReference type="InterPro" id="IPR036249">
    <property type="entry name" value="Thioredoxin-like_sf"/>
</dbReference>
<dbReference type="EMBL" id="JANBUW010000119">
    <property type="protein sequence ID" value="KAJ2848933.1"/>
    <property type="molecule type" value="Genomic_DNA"/>
</dbReference>
<dbReference type="AlphaFoldDB" id="A0A9W8I741"/>
<keyword evidence="4" id="KW-1185">Reference proteome</keyword>
<accession>A0A9W8I741</accession>
<dbReference type="Pfam" id="PF13905">
    <property type="entry name" value="Thioredoxin_8"/>
    <property type="match status" value="1"/>
</dbReference>
<protein>
    <recommendedName>
        <fullName evidence="2">Thioredoxin-like fold domain-containing protein</fullName>
    </recommendedName>
</protein>
<dbReference type="PANTHER" id="PTHR46472">
    <property type="entry name" value="NUCLEOREDOXIN"/>
    <property type="match status" value="1"/>
</dbReference>
<proteinExistence type="predicted"/>
<comment type="caution">
    <text evidence="3">The sequence shown here is derived from an EMBL/GenBank/DDBJ whole genome shotgun (WGS) entry which is preliminary data.</text>
</comment>
<dbReference type="Proteomes" id="UP001139887">
    <property type="component" value="Unassembled WGS sequence"/>
</dbReference>
<organism evidence="3 4">
    <name type="scientific">Coemansia brasiliensis</name>
    <dbReference type="NCBI Taxonomy" id="2650707"/>
    <lineage>
        <taxon>Eukaryota</taxon>
        <taxon>Fungi</taxon>
        <taxon>Fungi incertae sedis</taxon>
        <taxon>Zoopagomycota</taxon>
        <taxon>Kickxellomycotina</taxon>
        <taxon>Kickxellomycetes</taxon>
        <taxon>Kickxellales</taxon>
        <taxon>Kickxellaceae</taxon>
        <taxon>Coemansia</taxon>
    </lineage>
</organism>
<feature type="domain" description="Thioredoxin-like fold" evidence="2">
    <location>
        <begin position="225"/>
        <end position="315"/>
    </location>
</feature>
<sequence>MESQVEEPLLPPSPVSPDGRQHKQRTIQLHRGAGEAKMLPWISDKHQPQTPLTTTQMAGTPRLRLPKRRTMSTGRSSTSSHTAVESTVLQAEFGDIPEDSVSVDMGHVRGTRSMSAVRSSIALSTTSRASLSHRLSQSSQRLTGVTSPTLPIVARPRFNSAMSSFRPATATEDTYAGAELTIRLSMDASQAREYRMLLEGDSVISDLRYLQDEHQRTVGPSALGGRLVAVYFAATWSADCDDFTPQLASVAAAHRDDLVVVHVSLDHHPADMARMMAGTGWLSVPWSEHGRRQRLAKRLGVAAAADVPRLVIVDSHTHRVVAASACADVERQPLTCVREWRRRARQTWWNSAKWW</sequence>
<reference evidence="3" key="1">
    <citation type="submission" date="2022-07" db="EMBL/GenBank/DDBJ databases">
        <title>Phylogenomic reconstructions and comparative analyses of Kickxellomycotina fungi.</title>
        <authorList>
            <person name="Reynolds N.K."/>
            <person name="Stajich J.E."/>
            <person name="Barry K."/>
            <person name="Grigoriev I.V."/>
            <person name="Crous P."/>
            <person name="Smith M.E."/>
        </authorList>
    </citation>
    <scope>NUCLEOTIDE SEQUENCE</scope>
    <source>
        <strain evidence="3">NRRL 1566</strain>
    </source>
</reference>
<dbReference type="SUPFAM" id="SSF52833">
    <property type="entry name" value="Thioredoxin-like"/>
    <property type="match status" value="1"/>
</dbReference>
<evidence type="ECO:0000313" key="4">
    <source>
        <dbReference type="Proteomes" id="UP001139887"/>
    </source>
</evidence>
<gene>
    <name evidence="3" type="ORF">IWW36_002993</name>
</gene>
<evidence type="ECO:0000256" key="1">
    <source>
        <dbReference type="SAM" id="MobiDB-lite"/>
    </source>
</evidence>
<evidence type="ECO:0000259" key="2">
    <source>
        <dbReference type="Pfam" id="PF13905"/>
    </source>
</evidence>
<dbReference type="GO" id="GO:0031397">
    <property type="term" value="P:negative regulation of protein ubiquitination"/>
    <property type="evidence" value="ECO:0007669"/>
    <property type="project" value="TreeGrafter"/>
</dbReference>
<dbReference type="OrthoDB" id="409136at2759"/>
<name>A0A9W8I741_9FUNG</name>
<dbReference type="GO" id="GO:0005634">
    <property type="term" value="C:nucleus"/>
    <property type="evidence" value="ECO:0007669"/>
    <property type="project" value="TreeGrafter"/>
</dbReference>
<dbReference type="Gene3D" id="3.40.30.10">
    <property type="entry name" value="Glutaredoxin"/>
    <property type="match status" value="1"/>
</dbReference>
<dbReference type="InterPro" id="IPR012336">
    <property type="entry name" value="Thioredoxin-like_fold"/>
</dbReference>
<feature type="region of interest" description="Disordered" evidence="1">
    <location>
        <begin position="1"/>
        <end position="24"/>
    </location>
</feature>
<dbReference type="PANTHER" id="PTHR46472:SF1">
    <property type="entry name" value="NUCLEOREDOXIN"/>
    <property type="match status" value="1"/>
</dbReference>